<dbReference type="InterPro" id="IPR038765">
    <property type="entry name" value="Papain-like_cys_pep_sf"/>
</dbReference>
<reference evidence="3" key="1">
    <citation type="submission" date="2021-01" db="EMBL/GenBank/DDBJ databases">
        <title>Paracoccus amoyensis sp. nov., isolated from the surface seawater along the coast of Xiamen Island, China.</title>
        <authorList>
            <person name="Lyu L."/>
        </authorList>
    </citation>
    <scope>NUCLEOTIDE SEQUENCE</scope>
    <source>
        <strain evidence="3">MJ17</strain>
    </source>
</reference>
<organism evidence="3 4">
    <name type="scientific">Paracoccus caeni</name>
    <dbReference type="NCBI Taxonomy" id="657651"/>
    <lineage>
        <taxon>Bacteria</taxon>
        <taxon>Pseudomonadati</taxon>
        <taxon>Pseudomonadota</taxon>
        <taxon>Alphaproteobacteria</taxon>
        <taxon>Rhodobacterales</taxon>
        <taxon>Paracoccaceae</taxon>
        <taxon>Paracoccus</taxon>
    </lineage>
</organism>
<feature type="signal peptide" evidence="1">
    <location>
        <begin position="1"/>
        <end position="29"/>
    </location>
</feature>
<dbReference type="SUPFAM" id="SSF54001">
    <property type="entry name" value="Cysteine proteinases"/>
    <property type="match status" value="1"/>
</dbReference>
<dbReference type="InterPro" id="IPR006311">
    <property type="entry name" value="TAT_signal"/>
</dbReference>
<dbReference type="PROSITE" id="PS51318">
    <property type="entry name" value="TAT"/>
    <property type="match status" value="1"/>
</dbReference>
<dbReference type="SMART" id="SM00460">
    <property type="entry name" value="TGc"/>
    <property type="match status" value="1"/>
</dbReference>
<keyword evidence="1" id="KW-0732">Signal</keyword>
<dbReference type="RefSeq" id="WP_200689579.1">
    <property type="nucleotide sequence ID" value="NZ_JAEPRQ010000014.1"/>
</dbReference>
<feature type="chain" id="PRO_5037428484" evidence="1">
    <location>
        <begin position="30"/>
        <end position="367"/>
    </location>
</feature>
<evidence type="ECO:0000259" key="2">
    <source>
        <dbReference type="SMART" id="SM00460"/>
    </source>
</evidence>
<dbReference type="Gene3D" id="3.10.620.30">
    <property type="match status" value="1"/>
</dbReference>
<gene>
    <name evidence="3" type="ORF">JJJ17_19805</name>
</gene>
<dbReference type="EMBL" id="JAEPRQ010000014">
    <property type="protein sequence ID" value="MBK4218179.1"/>
    <property type="molecule type" value="Genomic_DNA"/>
</dbReference>
<keyword evidence="4" id="KW-1185">Reference proteome</keyword>
<protein>
    <submittedName>
        <fullName evidence="3">Transglutaminase domain-containing protein</fullName>
    </submittedName>
</protein>
<sequence>MFTPNRRRILQLAVAAGATPLLSGLPAFAGGARAFAPQPSDWRSYQIATTIRLPADGQAAQIWLPVPSLENDYQHSLSDEVTGNAARADIVTDQKTGAKYLHASFDAGSTPELTLTSSFQTRNRVVDWSKPIDVTEDPAIIQAALAPSANKPLDGVVAERAAEITAGATTDLEKVQAIYAWIVTHCFRNMDTPGCGPGDSVATLTTASLGGKCADLNGLFVALSRASGVPARDIYGVRVAPSEFGFKQLGANSPGISGAQHCRAEVWLSGHGWVAMDPADVLKVMRAETDDWIRDPNDPLVAEVNKALLGNWEGNWVGFNMAEDLVLTGRDAPALPFMMYPQGQIGTRALNELDPEGFSYEMTATAL</sequence>
<feature type="domain" description="Transglutaminase-like" evidence="2">
    <location>
        <begin position="205"/>
        <end position="280"/>
    </location>
</feature>
<dbReference type="PANTHER" id="PTHR38339:SF1">
    <property type="entry name" value="TRANSGLUTAMINASE-LIKE DOMAIN-CONTAINING PROTEIN"/>
    <property type="match status" value="1"/>
</dbReference>
<name>A0A934SN64_9RHOB</name>
<dbReference type="Pfam" id="PF01841">
    <property type="entry name" value="Transglut_core"/>
    <property type="match status" value="1"/>
</dbReference>
<accession>A0A934SN64</accession>
<dbReference type="Proteomes" id="UP000640485">
    <property type="component" value="Unassembled WGS sequence"/>
</dbReference>
<evidence type="ECO:0000313" key="4">
    <source>
        <dbReference type="Proteomes" id="UP000640485"/>
    </source>
</evidence>
<proteinExistence type="predicted"/>
<comment type="caution">
    <text evidence="3">The sequence shown here is derived from an EMBL/GenBank/DDBJ whole genome shotgun (WGS) entry which is preliminary data.</text>
</comment>
<evidence type="ECO:0000313" key="3">
    <source>
        <dbReference type="EMBL" id="MBK4218179.1"/>
    </source>
</evidence>
<dbReference type="InterPro" id="IPR002931">
    <property type="entry name" value="Transglutaminase-like"/>
</dbReference>
<evidence type="ECO:0000256" key="1">
    <source>
        <dbReference type="SAM" id="SignalP"/>
    </source>
</evidence>
<dbReference type="PANTHER" id="PTHR38339">
    <property type="entry name" value="TRANSGLUTAMINASE DOMAIN PROTEIN"/>
    <property type="match status" value="1"/>
</dbReference>
<dbReference type="AlphaFoldDB" id="A0A934SN64"/>